<proteinExistence type="predicted"/>
<sequence length="175" mass="20314">MDLESVESVEFTKINTELEGERYIQLNVQNTPEWIHYVCELVKKSDALGIVTILDCAYQFGSPNIVNSGLHQIKKKLQKNHSDTEIRDLLERVVVFDDFENLGDVNKLLNTILEVIPTQFQDRPLNCILISNTSIFYWNLRDMENFDDLAELHRICRQLSSRLGCYVVSSRSLFE</sequence>
<dbReference type="EMBL" id="JAHLUX010000004">
    <property type="protein sequence ID" value="KAG7819572.1"/>
    <property type="molecule type" value="Genomic_DNA"/>
</dbReference>
<reference evidence="1" key="1">
    <citation type="journal article" date="2021" name="G3 (Bethesda)">
        <title>Genomic diversity, chromosomal rearrangements, and interspecies hybridization in the ogataea polymorpha species complex.</title>
        <authorList>
            <person name="Hanson S.J."/>
            <person name="Cinneide E.O."/>
            <person name="Salzberg L.I."/>
            <person name="Wolfe K.H."/>
            <person name="McGowan J."/>
            <person name="Fitzpatrick D.A."/>
            <person name="Matlin K."/>
        </authorList>
    </citation>
    <scope>NUCLEOTIDE SEQUENCE</scope>
    <source>
        <strain evidence="1">61-244</strain>
    </source>
</reference>
<dbReference type="GeneID" id="66126297"/>
<name>A0AAN6DHZ3_PICAN</name>
<dbReference type="Proteomes" id="UP001196530">
    <property type="component" value="Unassembled WGS sequence"/>
</dbReference>
<dbReference type="RefSeq" id="XP_043060451.1">
    <property type="nucleotide sequence ID" value="XM_043202701.1"/>
</dbReference>
<gene>
    <name evidence="1" type="ORF">KL928_002246</name>
</gene>
<dbReference type="Gene3D" id="3.40.50.300">
    <property type="entry name" value="P-loop containing nucleotide triphosphate hydrolases"/>
    <property type="match status" value="1"/>
</dbReference>
<comment type="caution">
    <text evidence="1">The sequence shown here is derived from an EMBL/GenBank/DDBJ whole genome shotgun (WGS) entry which is preliminary data.</text>
</comment>
<protein>
    <submittedName>
        <fullName evidence="1">Uncharacterized protein</fullName>
    </submittedName>
</protein>
<dbReference type="InterPro" id="IPR027417">
    <property type="entry name" value="P-loop_NTPase"/>
</dbReference>
<evidence type="ECO:0000313" key="2">
    <source>
        <dbReference type="Proteomes" id="UP001196530"/>
    </source>
</evidence>
<accession>A0AAN6DHZ3</accession>
<evidence type="ECO:0000313" key="1">
    <source>
        <dbReference type="EMBL" id="KAG7819572.1"/>
    </source>
</evidence>
<organism evidence="1 2">
    <name type="scientific">Pichia angusta</name>
    <name type="common">Yeast</name>
    <name type="synonym">Hansenula polymorpha</name>
    <dbReference type="NCBI Taxonomy" id="870730"/>
    <lineage>
        <taxon>Eukaryota</taxon>
        <taxon>Fungi</taxon>
        <taxon>Dikarya</taxon>
        <taxon>Ascomycota</taxon>
        <taxon>Saccharomycotina</taxon>
        <taxon>Pichiomycetes</taxon>
        <taxon>Pichiales</taxon>
        <taxon>Pichiaceae</taxon>
        <taxon>Ogataea</taxon>
    </lineage>
</organism>
<dbReference type="AlphaFoldDB" id="A0AAN6DHZ3"/>